<evidence type="ECO:0000313" key="3">
    <source>
        <dbReference type="EMBL" id="RPB17352.1"/>
    </source>
</evidence>
<feature type="chain" id="PRO_5018259891" description="Extracellular membrane protein CFEM domain-containing protein" evidence="2">
    <location>
        <begin position="18"/>
        <end position="273"/>
    </location>
</feature>
<reference evidence="3 4" key="1">
    <citation type="journal article" date="2018" name="Nat. Ecol. Evol.">
        <title>Pezizomycetes genomes reveal the molecular basis of ectomycorrhizal truffle lifestyle.</title>
        <authorList>
            <person name="Murat C."/>
            <person name="Payen T."/>
            <person name="Noel B."/>
            <person name="Kuo A."/>
            <person name="Morin E."/>
            <person name="Chen J."/>
            <person name="Kohler A."/>
            <person name="Krizsan K."/>
            <person name="Balestrini R."/>
            <person name="Da Silva C."/>
            <person name="Montanini B."/>
            <person name="Hainaut M."/>
            <person name="Levati E."/>
            <person name="Barry K.W."/>
            <person name="Belfiori B."/>
            <person name="Cichocki N."/>
            <person name="Clum A."/>
            <person name="Dockter R.B."/>
            <person name="Fauchery L."/>
            <person name="Guy J."/>
            <person name="Iotti M."/>
            <person name="Le Tacon F."/>
            <person name="Lindquist E.A."/>
            <person name="Lipzen A."/>
            <person name="Malagnac F."/>
            <person name="Mello A."/>
            <person name="Molinier V."/>
            <person name="Miyauchi S."/>
            <person name="Poulain J."/>
            <person name="Riccioni C."/>
            <person name="Rubini A."/>
            <person name="Sitrit Y."/>
            <person name="Splivallo R."/>
            <person name="Traeger S."/>
            <person name="Wang M."/>
            <person name="Zifcakova L."/>
            <person name="Wipf D."/>
            <person name="Zambonelli A."/>
            <person name="Paolocci F."/>
            <person name="Nowrousian M."/>
            <person name="Ottonello S."/>
            <person name="Baldrian P."/>
            <person name="Spatafora J.W."/>
            <person name="Henrissat B."/>
            <person name="Nagy L.G."/>
            <person name="Aury J.M."/>
            <person name="Wincker P."/>
            <person name="Grigoriev I.V."/>
            <person name="Bonfante P."/>
            <person name="Martin F.M."/>
        </authorList>
    </citation>
    <scope>NUCLEOTIDE SEQUENCE [LARGE SCALE GENOMIC DNA]</scope>
    <source>
        <strain evidence="3 4">CCBAS932</strain>
    </source>
</reference>
<evidence type="ECO:0000256" key="1">
    <source>
        <dbReference type="SAM" id="Phobius"/>
    </source>
</evidence>
<proteinExistence type="predicted"/>
<dbReference type="AlphaFoldDB" id="A0A3N4L788"/>
<evidence type="ECO:0000313" key="4">
    <source>
        <dbReference type="Proteomes" id="UP000277580"/>
    </source>
</evidence>
<name>A0A3N4L788_9PEZI</name>
<dbReference type="EMBL" id="ML119106">
    <property type="protein sequence ID" value="RPB17352.1"/>
    <property type="molecule type" value="Genomic_DNA"/>
</dbReference>
<keyword evidence="1" id="KW-0472">Membrane</keyword>
<protein>
    <recommendedName>
        <fullName evidence="5">Extracellular membrane protein CFEM domain-containing protein</fullName>
    </recommendedName>
</protein>
<sequence length="273" mass="30921">MRRLDIFLLLFATSAWAAELLVFNDSTGLPECASQCSTLTTAEAECATATGSEQLKCFCGISSLLWNHQHWDGCNDACADGADRERIDDWMEEMCGGDDIEEEWVDNGTITDPHSIIGDISPSDIEIDSAEKAAAHDSRVRQWWRRNYPFFILAFLMITIPILCYGIAIPMRRWAKRQLNPRPDDNMEDITPYKSIFASTGSRHSQAPFITTTINGEHIITIPQEQVLVAEPPPSTADIEASVRQDSWEARVRDQFETNNSKSLKERLMFWKK</sequence>
<keyword evidence="1" id="KW-1133">Transmembrane helix</keyword>
<dbReference type="InParanoid" id="A0A3N4L788"/>
<dbReference type="OrthoDB" id="5307872at2759"/>
<keyword evidence="2" id="KW-0732">Signal</keyword>
<evidence type="ECO:0008006" key="5">
    <source>
        <dbReference type="Google" id="ProtNLM"/>
    </source>
</evidence>
<keyword evidence="4" id="KW-1185">Reference proteome</keyword>
<organism evidence="3 4">
    <name type="scientific">Morchella conica CCBAS932</name>
    <dbReference type="NCBI Taxonomy" id="1392247"/>
    <lineage>
        <taxon>Eukaryota</taxon>
        <taxon>Fungi</taxon>
        <taxon>Dikarya</taxon>
        <taxon>Ascomycota</taxon>
        <taxon>Pezizomycotina</taxon>
        <taxon>Pezizomycetes</taxon>
        <taxon>Pezizales</taxon>
        <taxon>Morchellaceae</taxon>
        <taxon>Morchella</taxon>
    </lineage>
</organism>
<accession>A0A3N4L788</accession>
<dbReference type="Proteomes" id="UP000277580">
    <property type="component" value="Unassembled WGS sequence"/>
</dbReference>
<feature type="signal peptide" evidence="2">
    <location>
        <begin position="1"/>
        <end position="17"/>
    </location>
</feature>
<feature type="transmembrane region" description="Helical" evidence="1">
    <location>
        <begin position="148"/>
        <end position="168"/>
    </location>
</feature>
<keyword evidence="1" id="KW-0812">Transmembrane</keyword>
<gene>
    <name evidence="3" type="ORF">P167DRAFT_601836</name>
</gene>
<evidence type="ECO:0000256" key="2">
    <source>
        <dbReference type="SAM" id="SignalP"/>
    </source>
</evidence>